<protein>
    <recommendedName>
        <fullName evidence="4">DUF304 domain-containing protein</fullName>
    </recommendedName>
</protein>
<evidence type="ECO:0000256" key="1">
    <source>
        <dbReference type="SAM" id="Phobius"/>
    </source>
</evidence>
<dbReference type="AlphaFoldDB" id="A0A085ZF61"/>
<organism evidence="2 3">
    <name type="scientific">Chryseobacterium luteum</name>
    <dbReference type="NCBI Taxonomy" id="421531"/>
    <lineage>
        <taxon>Bacteria</taxon>
        <taxon>Pseudomonadati</taxon>
        <taxon>Bacteroidota</taxon>
        <taxon>Flavobacteriia</taxon>
        <taxon>Flavobacteriales</taxon>
        <taxon>Weeksellaceae</taxon>
        <taxon>Chryseobacterium group</taxon>
        <taxon>Chryseobacterium</taxon>
    </lineage>
</organism>
<dbReference type="EMBL" id="JPRO01000009">
    <property type="protein sequence ID" value="KFF03075.1"/>
    <property type="molecule type" value="Genomic_DNA"/>
</dbReference>
<dbReference type="RefSeq" id="WP_034705020.1">
    <property type="nucleotide sequence ID" value="NZ_JPRO01000009.1"/>
</dbReference>
<name>A0A085ZF61_9FLAO</name>
<keyword evidence="3" id="KW-1185">Reference proteome</keyword>
<evidence type="ECO:0008006" key="4">
    <source>
        <dbReference type="Google" id="ProtNLM"/>
    </source>
</evidence>
<keyword evidence="1" id="KW-1133">Transmembrane helix</keyword>
<keyword evidence="1" id="KW-0812">Transmembrane</keyword>
<gene>
    <name evidence="2" type="ORF">IX38_11925</name>
</gene>
<evidence type="ECO:0000313" key="3">
    <source>
        <dbReference type="Proteomes" id="UP000028703"/>
    </source>
</evidence>
<evidence type="ECO:0000313" key="2">
    <source>
        <dbReference type="EMBL" id="KFF03075.1"/>
    </source>
</evidence>
<feature type="transmembrane region" description="Helical" evidence="1">
    <location>
        <begin position="41"/>
        <end position="64"/>
    </location>
</feature>
<accession>A0A085ZF61</accession>
<sequence>MKQTFNLSKSTLIFYSVIAPFIIVGSFYNLVYGLILGKTSIVRIGAWSLLGFVVLPLMLIATYLRNKCVVTDGYVRIHKKEFPRSEYDFTITDRFLSIKDRPLFSMFRKTFHILTITQKTDGSVVFEQDLETSSAYTEKIRSALRA</sequence>
<dbReference type="eggNOG" id="ENOG5033WIV">
    <property type="taxonomic scope" value="Bacteria"/>
</dbReference>
<reference evidence="2 3" key="1">
    <citation type="submission" date="2014-07" db="EMBL/GenBank/DDBJ databases">
        <title>Genome of Chryseobacterium luteum DSM 18605.</title>
        <authorList>
            <person name="Stropko S.J."/>
            <person name="Pipes S.E."/>
            <person name="Newman J.D."/>
        </authorList>
    </citation>
    <scope>NUCLEOTIDE SEQUENCE [LARGE SCALE GENOMIC DNA]</scope>
    <source>
        <strain evidence="2 3">DSM 18605</strain>
    </source>
</reference>
<keyword evidence="1" id="KW-0472">Membrane</keyword>
<comment type="caution">
    <text evidence="2">The sequence shown here is derived from an EMBL/GenBank/DDBJ whole genome shotgun (WGS) entry which is preliminary data.</text>
</comment>
<dbReference type="OrthoDB" id="767769at2"/>
<proteinExistence type="predicted"/>
<dbReference type="STRING" id="421531.IX38_11925"/>
<feature type="transmembrane region" description="Helical" evidence="1">
    <location>
        <begin position="12"/>
        <end position="35"/>
    </location>
</feature>
<dbReference type="Proteomes" id="UP000028703">
    <property type="component" value="Unassembled WGS sequence"/>
</dbReference>